<dbReference type="Proteomes" id="UP000245469">
    <property type="component" value="Unassembled WGS sequence"/>
</dbReference>
<evidence type="ECO:0000256" key="2">
    <source>
        <dbReference type="ARBA" id="ARBA00023125"/>
    </source>
</evidence>
<name>A0A315ZX16_9ACTN</name>
<evidence type="ECO:0000259" key="4">
    <source>
        <dbReference type="PROSITE" id="PS50995"/>
    </source>
</evidence>
<keyword evidence="3" id="KW-0804">Transcription</keyword>
<dbReference type="AlphaFoldDB" id="A0A315ZX16"/>
<proteinExistence type="predicted"/>
<gene>
    <name evidence="5" type="ORF">BXY45_1245</name>
</gene>
<dbReference type="PANTHER" id="PTHR42756:SF1">
    <property type="entry name" value="TRANSCRIPTIONAL REPRESSOR OF EMRAB OPERON"/>
    <property type="match status" value="1"/>
</dbReference>
<dbReference type="RefSeq" id="WP_109775692.1">
    <property type="nucleotide sequence ID" value="NZ_QGDQ01000024.1"/>
</dbReference>
<dbReference type="Gene3D" id="1.10.10.10">
    <property type="entry name" value="Winged helix-like DNA-binding domain superfamily/Winged helix DNA-binding domain"/>
    <property type="match status" value="1"/>
</dbReference>
<keyword evidence="2 5" id="KW-0238">DNA-binding</keyword>
<keyword evidence="1" id="KW-0805">Transcription regulation</keyword>
<dbReference type="InterPro" id="IPR000835">
    <property type="entry name" value="HTH_MarR-typ"/>
</dbReference>
<evidence type="ECO:0000256" key="1">
    <source>
        <dbReference type="ARBA" id="ARBA00023015"/>
    </source>
</evidence>
<organism evidence="5 6">
    <name type="scientific">Quadrisphaera granulorum</name>
    <dbReference type="NCBI Taxonomy" id="317664"/>
    <lineage>
        <taxon>Bacteria</taxon>
        <taxon>Bacillati</taxon>
        <taxon>Actinomycetota</taxon>
        <taxon>Actinomycetes</taxon>
        <taxon>Kineosporiales</taxon>
        <taxon>Kineosporiaceae</taxon>
        <taxon>Quadrisphaera</taxon>
    </lineage>
</organism>
<dbReference type="SUPFAM" id="SSF46785">
    <property type="entry name" value="Winged helix' DNA-binding domain"/>
    <property type="match status" value="1"/>
</dbReference>
<dbReference type="PANTHER" id="PTHR42756">
    <property type="entry name" value="TRANSCRIPTIONAL REGULATOR, MARR"/>
    <property type="match status" value="1"/>
</dbReference>
<accession>A0A315ZX16</accession>
<evidence type="ECO:0000256" key="3">
    <source>
        <dbReference type="ARBA" id="ARBA00023163"/>
    </source>
</evidence>
<dbReference type="Pfam" id="PF12802">
    <property type="entry name" value="MarR_2"/>
    <property type="match status" value="1"/>
</dbReference>
<dbReference type="OrthoDB" id="3237509at2"/>
<dbReference type="InterPro" id="IPR036390">
    <property type="entry name" value="WH_DNA-bd_sf"/>
</dbReference>
<dbReference type="GO" id="GO:0003700">
    <property type="term" value="F:DNA-binding transcription factor activity"/>
    <property type="evidence" value="ECO:0007669"/>
    <property type="project" value="InterPro"/>
</dbReference>
<protein>
    <submittedName>
        <fullName evidence="5">DNA-binding MarR family transcriptional regulator</fullName>
    </submittedName>
</protein>
<dbReference type="InterPro" id="IPR036388">
    <property type="entry name" value="WH-like_DNA-bd_sf"/>
</dbReference>
<sequence>MTDRVARIQEQWRIERPDLDVSPLGLIGRLHRLAAALTRELEVVYEAYGLSEGDFDVLATLRRTATELTAGDLATATMVTTGGTTKRLDRLERAGLVVRRVSETDGRSRVVALTGAGRRLIDEAFTTHVANEHRLVGQLDDDDAAALERILRTWLAHHEQPADAPSDVARPR</sequence>
<comment type="caution">
    <text evidence="5">The sequence shown here is derived from an EMBL/GenBank/DDBJ whole genome shotgun (WGS) entry which is preliminary data.</text>
</comment>
<dbReference type="GO" id="GO:0003677">
    <property type="term" value="F:DNA binding"/>
    <property type="evidence" value="ECO:0007669"/>
    <property type="project" value="UniProtKB-KW"/>
</dbReference>
<reference evidence="5 6" key="1">
    <citation type="submission" date="2018-03" db="EMBL/GenBank/DDBJ databases">
        <title>Genomic Encyclopedia of Archaeal and Bacterial Type Strains, Phase II (KMG-II): from individual species to whole genera.</title>
        <authorList>
            <person name="Goeker M."/>
        </authorList>
    </citation>
    <scope>NUCLEOTIDE SEQUENCE [LARGE SCALE GENOMIC DNA]</scope>
    <source>
        <strain evidence="5 6">DSM 44889</strain>
    </source>
</reference>
<keyword evidence="6" id="KW-1185">Reference proteome</keyword>
<dbReference type="EMBL" id="QGDQ01000024">
    <property type="protein sequence ID" value="PWJ49839.1"/>
    <property type="molecule type" value="Genomic_DNA"/>
</dbReference>
<dbReference type="SMART" id="SM00347">
    <property type="entry name" value="HTH_MARR"/>
    <property type="match status" value="1"/>
</dbReference>
<evidence type="ECO:0000313" key="5">
    <source>
        <dbReference type="EMBL" id="PWJ49839.1"/>
    </source>
</evidence>
<evidence type="ECO:0000313" key="6">
    <source>
        <dbReference type="Proteomes" id="UP000245469"/>
    </source>
</evidence>
<feature type="domain" description="HTH marR-type" evidence="4">
    <location>
        <begin position="23"/>
        <end position="156"/>
    </location>
</feature>
<dbReference type="PROSITE" id="PS50995">
    <property type="entry name" value="HTH_MARR_2"/>
    <property type="match status" value="1"/>
</dbReference>
<dbReference type="PRINTS" id="PR00598">
    <property type="entry name" value="HTHMARR"/>
</dbReference>